<reference evidence="3 4" key="1">
    <citation type="submission" date="2024-03" db="EMBL/GenBank/DDBJ databases">
        <title>Draft genome sequence of Pseudonocardia nematodicida JCM 31783.</title>
        <authorList>
            <person name="Butdee W."/>
            <person name="Duangmal K."/>
        </authorList>
    </citation>
    <scope>NUCLEOTIDE SEQUENCE [LARGE SCALE GENOMIC DNA]</scope>
    <source>
        <strain evidence="3 4">JCM 31783</strain>
    </source>
</reference>
<dbReference type="RefSeq" id="WP_349297582.1">
    <property type="nucleotide sequence ID" value="NZ_JBEDNQ010000003.1"/>
</dbReference>
<dbReference type="GO" id="GO:0008168">
    <property type="term" value="F:methyltransferase activity"/>
    <property type="evidence" value="ECO:0007669"/>
    <property type="project" value="UniProtKB-KW"/>
</dbReference>
<evidence type="ECO:0000313" key="3">
    <source>
        <dbReference type="EMBL" id="MEQ3550501.1"/>
    </source>
</evidence>
<proteinExistence type="predicted"/>
<evidence type="ECO:0000256" key="1">
    <source>
        <dbReference type="ARBA" id="ARBA00022603"/>
    </source>
</evidence>
<organism evidence="3 4">
    <name type="scientific">Pseudonocardia nematodicida</name>
    <dbReference type="NCBI Taxonomy" id="1206997"/>
    <lineage>
        <taxon>Bacteria</taxon>
        <taxon>Bacillati</taxon>
        <taxon>Actinomycetota</taxon>
        <taxon>Actinomycetes</taxon>
        <taxon>Pseudonocardiales</taxon>
        <taxon>Pseudonocardiaceae</taxon>
        <taxon>Pseudonocardia</taxon>
    </lineage>
</organism>
<dbReference type="SUPFAM" id="SSF53335">
    <property type="entry name" value="S-adenosyl-L-methionine-dependent methyltransferases"/>
    <property type="match status" value="1"/>
</dbReference>
<comment type="caution">
    <text evidence="3">The sequence shown here is derived from an EMBL/GenBank/DDBJ whole genome shotgun (WGS) entry which is preliminary data.</text>
</comment>
<dbReference type="PANTHER" id="PTHR43619">
    <property type="entry name" value="S-ADENOSYL-L-METHIONINE-DEPENDENT METHYLTRANSFERASE YKTD-RELATED"/>
    <property type="match status" value="1"/>
</dbReference>
<dbReference type="GO" id="GO:0032259">
    <property type="term" value="P:methylation"/>
    <property type="evidence" value="ECO:0007669"/>
    <property type="project" value="UniProtKB-KW"/>
</dbReference>
<accession>A0ABV1K7N8</accession>
<keyword evidence="2 3" id="KW-0808">Transferase</keyword>
<keyword evidence="1 3" id="KW-0489">Methyltransferase</keyword>
<dbReference type="Proteomes" id="UP001494902">
    <property type="component" value="Unassembled WGS sequence"/>
</dbReference>
<dbReference type="EC" id="2.1.1.-" evidence="3"/>
<evidence type="ECO:0000313" key="4">
    <source>
        <dbReference type="Proteomes" id="UP001494902"/>
    </source>
</evidence>
<dbReference type="Pfam" id="PF04072">
    <property type="entry name" value="LCM"/>
    <property type="match status" value="1"/>
</dbReference>
<protein>
    <submittedName>
        <fullName evidence="3">Class I SAM-dependent methyltransferase</fullName>
        <ecNumber evidence="3">2.1.1.-</ecNumber>
    </submittedName>
</protein>
<keyword evidence="4" id="KW-1185">Reference proteome</keyword>
<dbReference type="PANTHER" id="PTHR43619:SF2">
    <property type="entry name" value="S-ADENOSYL-L-METHIONINE-DEPENDENT METHYLTRANSFERASES SUPERFAMILY PROTEIN"/>
    <property type="match status" value="1"/>
</dbReference>
<evidence type="ECO:0000256" key="2">
    <source>
        <dbReference type="ARBA" id="ARBA00022679"/>
    </source>
</evidence>
<sequence length="268" mass="28408">MTERRQVRLGAMEATSLPAAYARARDARRRRPVVGDPAAAALAEALDLGEGPGRTEALCTVLRGAVLDHWVREFASAHPGGTVVELGPGLDSRAGRLGADGPGHWVDVELPEIAELRRELLPGGPAHLVSGSALDEDWLELARDLPGPYLLVSDHVLTLLPEQGVQRIVFTAARMLPGATLITDVLSRAAAGRLAGGPLRGLDVDWTCEDPRELEPWGLRLRDAHGAGAPPAAVATRLSRTARALTAALRAAPALNGHRLARYEILPA</sequence>
<name>A0ABV1K7N8_9PSEU</name>
<dbReference type="Gene3D" id="3.40.50.150">
    <property type="entry name" value="Vaccinia Virus protein VP39"/>
    <property type="match status" value="1"/>
</dbReference>
<dbReference type="EMBL" id="JBEDNQ010000003">
    <property type="protein sequence ID" value="MEQ3550501.1"/>
    <property type="molecule type" value="Genomic_DNA"/>
</dbReference>
<gene>
    <name evidence="3" type="ORF">WIS52_08465</name>
</gene>
<dbReference type="InterPro" id="IPR007213">
    <property type="entry name" value="Ppm1/Ppm2/Tcmp"/>
</dbReference>
<dbReference type="InterPro" id="IPR029063">
    <property type="entry name" value="SAM-dependent_MTases_sf"/>
</dbReference>